<accession>A0A1I0BTE7</accession>
<name>A0A1I0BTE7_9FIRM</name>
<proteinExistence type="predicted"/>
<organism evidence="1 2">
    <name type="scientific">[Clostridium] polysaccharolyticum</name>
    <dbReference type="NCBI Taxonomy" id="29364"/>
    <lineage>
        <taxon>Bacteria</taxon>
        <taxon>Bacillati</taxon>
        <taxon>Bacillota</taxon>
        <taxon>Clostridia</taxon>
        <taxon>Lachnospirales</taxon>
        <taxon>Lachnospiraceae</taxon>
    </lineage>
</organism>
<dbReference type="STRING" id="29364.SAMN04487772_10886"/>
<dbReference type="AlphaFoldDB" id="A0A1I0BTE7"/>
<reference evidence="1 2" key="1">
    <citation type="submission" date="2016-10" db="EMBL/GenBank/DDBJ databases">
        <authorList>
            <person name="de Groot N.N."/>
        </authorList>
    </citation>
    <scope>NUCLEOTIDE SEQUENCE [LARGE SCALE GENOMIC DNA]</scope>
    <source>
        <strain evidence="1 2">DSM 1801</strain>
    </source>
</reference>
<gene>
    <name evidence="1" type="ORF">SAMN04487772_10886</name>
</gene>
<evidence type="ECO:0000313" key="1">
    <source>
        <dbReference type="EMBL" id="SET10221.1"/>
    </source>
</evidence>
<dbReference type="EMBL" id="FOHN01000008">
    <property type="protein sequence ID" value="SET10221.1"/>
    <property type="molecule type" value="Genomic_DNA"/>
</dbReference>
<protein>
    <submittedName>
        <fullName evidence="1">Uncharacterized protein</fullName>
    </submittedName>
</protein>
<dbReference type="Proteomes" id="UP000199800">
    <property type="component" value="Unassembled WGS sequence"/>
</dbReference>
<evidence type="ECO:0000313" key="2">
    <source>
        <dbReference type="Proteomes" id="UP000199800"/>
    </source>
</evidence>
<keyword evidence="2" id="KW-1185">Reference proteome</keyword>
<sequence>MIDGIQKLFSKKGKVKQFGYKREYGDVEQVEPEDLFMDEEYTNHYEYEDEYFD</sequence>